<feature type="domain" description="Fibronectin type-III" evidence="11">
    <location>
        <begin position="442"/>
        <end position="527"/>
    </location>
</feature>
<dbReference type="EC" id="3.2.1.-" evidence="8"/>
<keyword evidence="6 8" id="KW-0624">Polysaccharide degradation</keyword>
<evidence type="ECO:0000256" key="9">
    <source>
        <dbReference type="SAM" id="MobiDB-lite"/>
    </source>
</evidence>
<dbReference type="SUPFAM" id="SSF48208">
    <property type="entry name" value="Six-hairpin glycosidases"/>
    <property type="match status" value="1"/>
</dbReference>
<dbReference type="eggNOG" id="COG3405">
    <property type="taxonomic scope" value="Bacteria"/>
</dbReference>
<dbReference type="SMART" id="SM00060">
    <property type="entry name" value="FN3"/>
    <property type="match status" value="1"/>
</dbReference>
<comment type="caution">
    <text evidence="12">The sequence shown here is derived from an EMBL/GenBank/DDBJ whole genome shotgun (WGS) entry which is preliminary data.</text>
</comment>
<dbReference type="InterPro" id="IPR019834">
    <property type="entry name" value="Glyco_hydro_8_CS"/>
</dbReference>
<evidence type="ECO:0000256" key="1">
    <source>
        <dbReference type="ARBA" id="ARBA00009209"/>
    </source>
</evidence>
<organism evidence="12 13">
    <name type="scientific">Paenibacillus elgii</name>
    <dbReference type="NCBI Taxonomy" id="189691"/>
    <lineage>
        <taxon>Bacteria</taxon>
        <taxon>Bacillati</taxon>
        <taxon>Bacillota</taxon>
        <taxon>Bacilli</taxon>
        <taxon>Bacillales</taxon>
        <taxon>Paenibacillaceae</taxon>
        <taxon>Paenibacillus</taxon>
    </lineage>
</organism>
<evidence type="ECO:0000256" key="4">
    <source>
        <dbReference type="ARBA" id="ARBA00023277"/>
    </source>
</evidence>
<evidence type="ECO:0000259" key="11">
    <source>
        <dbReference type="PROSITE" id="PS50853"/>
    </source>
</evidence>
<dbReference type="PROSITE" id="PS50853">
    <property type="entry name" value="FN3"/>
    <property type="match status" value="1"/>
</dbReference>
<dbReference type="AlphaFoldDB" id="A0A165PR28"/>
<protein>
    <recommendedName>
        <fullName evidence="8">Glucanase</fullName>
        <ecNumber evidence="8">3.2.1.-</ecNumber>
    </recommendedName>
</protein>
<dbReference type="InterPro" id="IPR008928">
    <property type="entry name" value="6-hairpin_glycosidase_sf"/>
</dbReference>
<keyword evidence="13" id="KW-1185">Reference proteome</keyword>
<accession>A0A165PR28</accession>
<dbReference type="PRINTS" id="PR00735">
    <property type="entry name" value="GLHYDRLASE8"/>
</dbReference>
<evidence type="ECO:0000313" key="12">
    <source>
        <dbReference type="EMBL" id="KZE72214.1"/>
    </source>
</evidence>
<evidence type="ECO:0000256" key="5">
    <source>
        <dbReference type="ARBA" id="ARBA00023295"/>
    </source>
</evidence>
<reference evidence="13" key="1">
    <citation type="submission" date="2016-01" db="EMBL/GenBank/DDBJ databases">
        <title>Draft genome of Chromobacterium sp. F49.</title>
        <authorList>
            <person name="Hong K.W."/>
        </authorList>
    </citation>
    <scope>NUCLEOTIDE SEQUENCE [LARGE SCALE GENOMIC DNA]</scope>
    <source>
        <strain evidence="13">M63</strain>
    </source>
</reference>
<dbReference type="OrthoDB" id="9803461at2"/>
<dbReference type="SUPFAM" id="SSF49265">
    <property type="entry name" value="Fibronectin type III"/>
    <property type="match status" value="1"/>
</dbReference>
<gene>
    <name evidence="12" type="ORF">AV654_33890</name>
</gene>
<keyword evidence="3 8" id="KW-0378">Hydrolase</keyword>
<dbReference type="GO" id="GO:0004553">
    <property type="term" value="F:hydrolase activity, hydrolyzing O-glycosyl compounds"/>
    <property type="evidence" value="ECO:0007669"/>
    <property type="project" value="InterPro"/>
</dbReference>
<evidence type="ECO:0000256" key="2">
    <source>
        <dbReference type="ARBA" id="ARBA00022729"/>
    </source>
</evidence>
<evidence type="ECO:0000256" key="6">
    <source>
        <dbReference type="ARBA" id="ARBA00023326"/>
    </source>
</evidence>
<evidence type="ECO:0000259" key="10">
    <source>
        <dbReference type="PROSITE" id="PS50022"/>
    </source>
</evidence>
<dbReference type="InterPro" id="IPR036116">
    <property type="entry name" value="FN3_sf"/>
</dbReference>
<dbReference type="Pfam" id="PF00754">
    <property type="entry name" value="F5_F8_type_C"/>
    <property type="match status" value="1"/>
</dbReference>
<keyword evidence="4" id="KW-0119">Carbohydrate metabolism</keyword>
<evidence type="ECO:0000256" key="7">
    <source>
        <dbReference type="PROSITE-ProRule" id="PRU10058"/>
    </source>
</evidence>
<name>A0A165PR28_9BACL</name>
<dbReference type="Gene3D" id="2.60.120.260">
    <property type="entry name" value="Galactose-binding domain-like"/>
    <property type="match status" value="1"/>
</dbReference>
<dbReference type="InterPro" id="IPR000421">
    <property type="entry name" value="FA58C"/>
</dbReference>
<dbReference type="InterPro" id="IPR003961">
    <property type="entry name" value="FN3_dom"/>
</dbReference>
<dbReference type="InterPro" id="IPR013783">
    <property type="entry name" value="Ig-like_fold"/>
</dbReference>
<dbReference type="SMART" id="SM00231">
    <property type="entry name" value="FA58C"/>
    <property type="match status" value="1"/>
</dbReference>
<proteinExistence type="inferred from homology"/>
<feature type="domain" description="F5/8 type C" evidence="10">
    <location>
        <begin position="517"/>
        <end position="663"/>
    </location>
</feature>
<dbReference type="STRING" id="1007103.GCA_000213315_07313"/>
<feature type="compositionally biased region" description="Low complexity" evidence="9">
    <location>
        <begin position="514"/>
        <end position="525"/>
    </location>
</feature>
<dbReference type="PANTHER" id="PTHR45713:SF6">
    <property type="entry name" value="F5_8 TYPE C DOMAIN-CONTAINING PROTEIN"/>
    <property type="match status" value="1"/>
</dbReference>
<dbReference type="CDD" id="cd00063">
    <property type="entry name" value="FN3"/>
    <property type="match status" value="1"/>
</dbReference>
<dbReference type="InterPro" id="IPR012341">
    <property type="entry name" value="6hp_glycosidase-like_sf"/>
</dbReference>
<feature type="region of interest" description="Disordered" evidence="9">
    <location>
        <begin position="514"/>
        <end position="543"/>
    </location>
</feature>
<feature type="active site" description="Nucleophile" evidence="7">
    <location>
        <position position="177"/>
    </location>
</feature>
<dbReference type="GO" id="GO:0000272">
    <property type="term" value="P:polysaccharide catabolic process"/>
    <property type="evidence" value="ECO:0007669"/>
    <property type="project" value="UniProtKB-KW"/>
</dbReference>
<dbReference type="EMBL" id="LQRA01000104">
    <property type="protein sequence ID" value="KZE72214.1"/>
    <property type="molecule type" value="Genomic_DNA"/>
</dbReference>
<sequence length="666" mass="72208">MYRTRIQSTRSKMRTVSLILLSAALLLAAFGLPAPLQPKAHAAGEMKPFPQQLSYPGILKPNHVSQASMNASVAAYYDYWKGAHLKNNLSSLPGGYYVKGNVAGNPDGFKALGSSEGQGYGMVITALMAGHDPDARTIFDGLFKTARAYKSSENSNLMGWIVADDKKAQGHFSSATDGDLDIAYALILADRQWGSGGSVNYLAEAKKMITNGIKASNVTTGNRLNQGDWDSKSTWDTRPSDWMLSHLRAFYEVTGDQTWLDVINNLYNVYGQFSSKYTPVTGLISDFVIDNPPKPAPRDHMDGEEFPDEYNYNASRVPLRIVMDYAFYGDARGKAIADKMATWIKGKTGGNPNNIKDGYKLDGTVNEKASYATAVFVSPFIAASTTNSSHQAWINAGWDWMKNKKEGYYSDSFNLLSMLFISGNWWIPTADSGTPDTQAPTAPANLTATAVSSSQVNLSWTASTDNVGVKEYKVYRGGTEVDTATGTSYSDTGLNPSTTYSYTVKAYDAAGNASANSNTASATTTDGPSTEANLAKGKAGKASSVEGSGYEASKAFDGNASTRWASKEGSDPQWIYVDLGKTYSIHKVKLNWEDAYGKNYKIQISNDSGSPANWTDVYTKTNGKGGVEEINFAAQDARYVRMYGTARGTSYGYSLYEFEVYGPSGM</sequence>
<evidence type="ECO:0000313" key="13">
    <source>
        <dbReference type="Proteomes" id="UP000076563"/>
    </source>
</evidence>
<dbReference type="FunFam" id="2.60.40.10:FF:001114">
    <property type="entry name" value="Chitinase A1"/>
    <property type="match status" value="1"/>
</dbReference>
<dbReference type="PROSITE" id="PS00812">
    <property type="entry name" value="GLYCOSYL_HYDROL_F8"/>
    <property type="match status" value="1"/>
</dbReference>
<dbReference type="eggNOG" id="COG4733">
    <property type="taxonomic scope" value="Bacteria"/>
</dbReference>
<evidence type="ECO:0000256" key="8">
    <source>
        <dbReference type="RuleBase" id="RU361167"/>
    </source>
</evidence>
<dbReference type="PANTHER" id="PTHR45713">
    <property type="entry name" value="FTP DOMAIN-CONTAINING PROTEIN"/>
    <property type="match status" value="1"/>
</dbReference>
<dbReference type="Proteomes" id="UP000076563">
    <property type="component" value="Unassembled WGS sequence"/>
</dbReference>
<dbReference type="Gene3D" id="1.50.10.10">
    <property type="match status" value="1"/>
</dbReference>
<keyword evidence="2" id="KW-0732">Signal</keyword>
<dbReference type="SUPFAM" id="SSF49785">
    <property type="entry name" value="Galactose-binding domain-like"/>
    <property type="match status" value="1"/>
</dbReference>
<dbReference type="InterPro" id="IPR008979">
    <property type="entry name" value="Galactose-bd-like_sf"/>
</dbReference>
<comment type="similarity">
    <text evidence="1 8">Belongs to the glycosyl hydrolase 8 (cellulase D) family.</text>
</comment>
<dbReference type="Pfam" id="PF01270">
    <property type="entry name" value="Glyco_hydro_8"/>
    <property type="match status" value="1"/>
</dbReference>
<dbReference type="InterPro" id="IPR051941">
    <property type="entry name" value="BG_Antigen-Binding_Lectin"/>
</dbReference>
<dbReference type="Pfam" id="PF00041">
    <property type="entry name" value="fn3"/>
    <property type="match status" value="1"/>
</dbReference>
<evidence type="ECO:0000256" key="3">
    <source>
        <dbReference type="ARBA" id="ARBA00022801"/>
    </source>
</evidence>
<dbReference type="InterPro" id="IPR002037">
    <property type="entry name" value="Glyco_hydro_8"/>
</dbReference>
<dbReference type="Gene3D" id="2.60.40.10">
    <property type="entry name" value="Immunoglobulins"/>
    <property type="match status" value="1"/>
</dbReference>
<dbReference type="PROSITE" id="PS50022">
    <property type="entry name" value="FA58C_3"/>
    <property type="match status" value="1"/>
</dbReference>
<keyword evidence="5 8" id="KW-0326">Glycosidase</keyword>